<dbReference type="VEuPathDB" id="TriTrypDB:ECC02_000460"/>
<name>A0A2V2UYV8_TRYCR</name>
<comment type="similarity">
    <text evidence="1">Belongs to the CAF1 family.</text>
</comment>
<dbReference type="VEuPathDB" id="TriTrypDB:TCDM_08160"/>
<dbReference type="InterPro" id="IPR051181">
    <property type="entry name" value="CAF1_poly(A)_ribonucleases"/>
</dbReference>
<dbReference type="VEuPathDB" id="TriTrypDB:TcYC6_0031230"/>
<dbReference type="Pfam" id="PF04857">
    <property type="entry name" value="CAF1"/>
    <property type="match status" value="1"/>
</dbReference>
<sequence length="517" mass="60682">MDVDKSSLFFIFEDFQNSLEKCDFYAVDQEMTGVDFDGQQRSRFMSLPELYEACRGVVTRYIAFQFGITLFTRLKSGGYEAKPYNFYLLKEHSDFGVNADAIKFLVAHKLDFQKWLAFGMHYCNKEEEGRFTTKKENPSYLELKEKIVFHVVNEIKKWYLDPYKKEEEILSLKTVMTKGIEALVISTLKEQDIYVNLEYDEISKLYELPVQLTVHRVDRNKLDLEGEKTAVNSASVFSEKLGFRQIWKCLTKCKKPIIGHNFWLDIMFMLHMHEAPLPTMYEDFKKQVYELFPCIYDTKTLSKSMFFSKLNKCYHLDDLYKECCKINKESKDSIVFRFPPGFHFYDEKCIGSEGKAHEAGYDAYMTGIVFAIMKDVLKNGDGIEFKKLENVISVYGSNYYMNVVGNDFLKPGSIFLIEFEEDVDARLVQSLISTEKDIERIKNNQEPTSFLLDLDFRKSERHDKTFFAQFYDGNTNEKSIRAQMDLSKERISLCFSTTMKKREIIFPQVKNISRFTE</sequence>
<proteinExistence type="inferred from homology"/>
<dbReference type="AlphaFoldDB" id="A0A2V2UYV8"/>
<dbReference type="Proteomes" id="UP000246121">
    <property type="component" value="Unassembled WGS sequence"/>
</dbReference>
<dbReference type="Gene3D" id="3.30.420.10">
    <property type="entry name" value="Ribonuclease H-like superfamily/Ribonuclease H"/>
    <property type="match status" value="2"/>
</dbReference>
<evidence type="ECO:0000313" key="2">
    <source>
        <dbReference type="EMBL" id="PWU89161.1"/>
    </source>
</evidence>
<dbReference type="PANTHER" id="PTHR15092:SF22">
    <property type="entry name" value="POLY(A)-SPECIFIC RIBONUCLEASE PNLDC1"/>
    <property type="match status" value="1"/>
</dbReference>
<dbReference type="EMBL" id="PRFA01000063">
    <property type="protein sequence ID" value="PWU89161.1"/>
    <property type="molecule type" value="Genomic_DNA"/>
</dbReference>
<dbReference type="SUPFAM" id="SSF53098">
    <property type="entry name" value="Ribonuclease H-like"/>
    <property type="match status" value="1"/>
</dbReference>
<reference evidence="2 3" key="1">
    <citation type="journal article" date="2018" name="Microb. Genom.">
        <title>Expanding an expanded genome: long-read sequencing of Trypanosoma cruzi.</title>
        <authorList>
            <person name="Berna L."/>
            <person name="Rodriguez M."/>
            <person name="Chiribao M.L."/>
            <person name="Parodi-Talice A."/>
            <person name="Pita S."/>
            <person name="Rijo G."/>
            <person name="Alvarez-Valin F."/>
            <person name="Robello C."/>
        </authorList>
    </citation>
    <scope>NUCLEOTIDE SEQUENCE [LARGE SCALE GENOMIC DNA]</scope>
    <source>
        <strain evidence="2 3">Dm28c</strain>
    </source>
</reference>
<dbReference type="VEuPathDB" id="TriTrypDB:C3747_216g41"/>
<evidence type="ECO:0000313" key="3">
    <source>
        <dbReference type="Proteomes" id="UP000246121"/>
    </source>
</evidence>
<dbReference type="GO" id="GO:0003723">
    <property type="term" value="F:RNA binding"/>
    <property type="evidence" value="ECO:0007669"/>
    <property type="project" value="TreeGrafter"/>
</dbReference>
<organism evidence="2 3">
    <name type="scientific">Trypanosoma cruzi</name>
    <dbReference type="NCBI Taxonomy" id="5693"/>
    <lineage>
        <taxon>Eukaryota</taxon>
        <taxon>Discoba</taxon>
        <taxon>Euglenozoa</taxon>
        <taxon>Kinetoplastea</taxon>
        <taxon>Metakinetoplastina</taxon>
        <taxon>Trypanosomatida</taxon>
        <taxon>Trypanosomatidae</taxon>
        <taxon>Trypanosoma</taxon>
        <taxon>Schizotrypanum</taxon>
    </lineage>
</organism>
<dbReference type="OrthoDB" id="414075at2759"/>
<dbReference type="InterPro" id="IPR006941">
    <property type="entry name" value="RNase_CAF1"/>
</dbReference>
<dbReference type="VEuPathDB" id="TriTrypDB:Tc_MARK_3431"/>
<dbReference type="VEuPathDB" id="TriTrypDB:TcG_08273"/>
<dbReference type="VEuPathDB" id="TriTrypDB:TcCL_NonESM09207"/>
<gene>
    <name evidence="2" type="ORF">C4B63_63g95</name>
</gene>
<accession>A0A2V2UYV8</accession>
<dbReference type="VEuPathDB" id="TriTrypDB:TcCLB.508231.74"/>
<dbReference type="VEuPathDB" id="TriTrypDB:TcCLB.506251.100"/>
<dbReference type="GO" id="GO:0000175">
    <property type="term" value="F:3'-5'-RNA exonuclease activity"/>
    <property type="evidence" value="ECO:0007669"/>
    <property type="project" value="TreeGrafter"/>
</dbReference>
<dbReference type="InterPro" id="IPR012337">
    <property type="entry name" value="RNaseH-like_sf"/>
</dbReference>
<dbReference type="VEuPathDB" id="TriTrypDB:BCY84_11362"/>
<dbReference type="InterPro" id="IPR036397">
    <property type="entry name" value="RNaseH_sf"/>
</dbReference>
<dbReference type="PANTHER" id="PTHR15092">
    <property type="entry name" value="POLY A -SPECIFIC RIBONUCLEASE/TARGET OF EGR1, MEMBER 1"/>
    <property type="match status" value="1"/>
</dbReference>
<evidence type="ECO:0000256" key="1">
    <source>
        <dbReference type="ARBA" id="ARBA00008372"/>
    </source>
</evidence>
<comment type="caution">
    <text evidence="2">The sequence shown here is derived from an EMBL/GenBank/DDBJ whole genome shotgun (WGS) entry which is preliminary data.</text>
</comment>
<dbReference type="VEuPathDB" id="TriTrypDB:C4B63_63g95"/>
<dbReference type="VEuPathDB" id="TriTrypDB:TCSYLVIO_004635"/>
<dbReference type="VEuPathDB" id="TriTrypDB:TcBrA4_0012740"/>
<protein>
    <submittedName>
        <fullName evidence="2">Putative poly(A)-specific ribonuclease PARN</fullName>
    </submittedName>
</protein>